<dbReference type="InterPro" id="IPR029753">
    <property type="entry name" value="D-isomer_DH_CS"/>
</dbReference>
<dbReference type="GO" id="GO:0051287">
    <property type="term" value="F:NAD binding"/>
    <property type="evidence" value="ECO:0007669"/>
    <property type="project" value="InterPro"/>
</dbReference>
<reference evidence="7 8" key="1">
    <citation type="submission" date="2018-08" db="EMBL/GenBank/DDBJ databases">
        <title>Bacillus chawlae sp. nov., Bacillus glennii sp. nov., and Bacillus saganii sp. nov. Isolated from the Vehicle Assembly Building at Kennedy Space Center where the Viking Spacecraft were Assembled.</title>
        <authorList>
            <person name="Seuylemezian A."/>
            <person name="Vaishampayan P."/>
        </authorList>
    </citation>
    <scope>NUCLEOTIDE SEQUENCE [LARGE SCALE GENOMIC DNA]</scope>
    <source>
        <strain evidence="7 8">V47-23a</strain>
    </source>
</reference>
<dbReference type="InterPro" id="IPR050857">
    <property type="entry name" value="D-2-hydroxyacid_DH"/>
</dbReference>
<accession>A0A372LPU4</accession>
<dbReference type="FunFam" id="3.40.50.720:FF:000203">
    <property type="entry name" value="D-3-phosphoglycerate dehydrogenase (SerA)"/>
    <property type="match status" value="1"/>
</dbReference>
<dbReference type="GO" id="GO:0016616">
    <property type="term" value="F:oxidoreductase activity, acting on the CH-OH group of donors, NAD or NADP as acceptor"/>
    <property type="evidence" value="ECO:0007669"/>
    <property type="project" value="InterPro"/>
</dbReference>
<dbReference type="Proteomes" id="UP000264541">
    <property type="component" value="Unassembled WGS sequence"/>
</dbReference>
<dbReference type="OrthoDB" id="9805416at2"/>
<dbReference type="SUPFAM" id="SSF52283">
    <property type="entry name" value="Formate/glycerate dehydrogenase catalytic domain-like"/>
    <property type="match status" value="1"/>
</dbReference>
<evidence type="ECO:0000313" key="7">
    <source>
        <dbReference type="EMBL" id="RFU69445.1"/>
    </source>
</evidence>
<feature type="domain" description="D-isomer specific 2-hydroxyacid dehydrogenase catalytic" evidence="5">
    <location>
        <begin position="18"/>
        <end position="318"/>
    </location>
</feature>
<dbReference type="EMBL" id="QVTE01000025">
    <property type="protein sequence ID" value="RFU69445.1"/>
    <property type="molecule type" value="Genomic_DNA"/>
</dbReference>
<keyword evidence="2 4" id="KW-0560">Oxidoreductase</keyword>
<evidence type="ECO:0000256" key="4">
    <source>
        <dbReference type="RuleBase" id="RU003719"/>
    </source>
</evidence>
<protein>
    <submittedName>
        <fullName evidence="7">C-terminal binding protein</fullName>
    </submittedName>
</protein>
<dbReference type="AlphaFoldDB" id="A0A372LPU4"/>
<dbReference type="InterPro" id="IPR006139">
    <property type="entry name" value="D-isomer_2_OHA_DH_cat_dom"/>
</dbReference>
<dbReference type="PANTHER" id="PTHR42789">
    <property type="entry name" value="D-ISOMER SPECIFIC 2-HYDROXYACID DEHYDROGENASE FAMILY PROTEIN (AFU_ORTHOLOGUE AFUA_6G10090)"/>
    <property type="match status" value="1"/>
</dbReference>
<feature type="domain" description="D-isomer specific 2-hydroxyacid dehydrogenase NAD-binding" evidence="6">
    <location>
        <begin position="110"/>
        <end position="286"/>
    </location>
</feature>
<dbReference type="InterPro" id="IPR036291">
    <property type="entry name" value="NAD(P)-bd_dom_sf"/>
</dbReference>
<dbReference type="SUPFAM" id="SSF51735">
    <property type="entry name" value="NAD(P)-binding Rossmann-fold domains"/>
    <property type="match status" value="1"/>
</dbReference>
<organism evidence="7 8">
    <name type="scientific">Peribacillus saganii</name>
    <dbReference type="NCBI Taxonomy" id="2303992"/>
    <lineage>
        <taxon>Bacteria</taxon>
        <taxon>Bacillati</taxon>
        <taxon>Bacillota</taxon>
        <taxon>Bacilli</taxon>
        <taxon>Bacillales</taxon>
        <taxon>Bacillaceae</taxon>
        <taxon>Peribacillus</taxon>
    </lineage>
</organism>
<evidence type="ECO:0000313" key="8">
    <source>
        <dbReference type="Proteomes" id="UP000264541"/>
    </source>
</evidence>
<dbReference type="PANTHER" id="PTHR42789:SF1">
    <property type="entry name" value="D-ISOMER SPECIFIC 2-HYDROXYACID DEHYDROGENASE FAMILY PROTEIN (AFU_ORTHOLOGUE AFUA_6G10090)"/>
    <property type="match status" value="1"/>
</dbReference>
<dbReference type="Pfam" id="PF02826">
    <property type="entry name" value="2-Hacid_dh_C"/>
    <property type="match status" value="1"/>
</dbReference>
<proteinExistence type="inferred from homology"/>
<dbReference type="RefSeq" id="WP_117326509.1">
    <property type="nucleotide sequence ID" value="NZ_QVTE01000025.1"/>
</dbReference>
<dbReference type="InterPro" id="IPR043322">
    <property type="entry name" value="CtBP"/>
</dbReference>
<dbReference type="Pfam" id="PF00389">
    <property type="entry name" value="2-Hacid_dh"/>
    <property type="match status" value="1"/>
</dbReference>
<dbReference type="PROSITE" id="PS00670">
    <property type="entry name" value="D_2_HYDROXYACID_DH_2"/>
    <property type="match status" value="1"/>
</dbReference>
<dbReference type="GO" id="GO:0003714">
    <property type="term" value="F:transcription corepressor activity"/>
    <property type="evidence" value="ECO:0007669"/>
    <property type="project" value="InterPro"/>
</dbReference>
<gene>
    <name evidence="7" type="ORF">D0469_09495</name>
</gene>
<dbReference type="InterPro" id="IPR006140">
    <property type="entry name" value="D-isomer_DH_NAD-bd"/>
</dbReference>
<sequence>MKKFKVVVTDYEYKSLQPEKDALSHLDVEFVPAQCRTEEEVIEACKDADGILNQYAPISRKVIENLQNCKVIARYGVGVNTVDLEAATEKGIIVGNVTDYSIDEVSDHAFALLLALARKVVKLNNEVKGGVWDFNLGKPVFRLRGRTLGLVGLGRIPQALAKKAQAFGLRVVAFDPFMPAEAAKELNVELLELNEVCSQSDFVSVHAPLMESTRGMISDEQFNSMKKEAFIINTARGPVIDEQALIRALQAGKIAGAGLDVVEEEPLSADSALLSMDNVIITPHIAWYSEQSEVELQSKSAQNVADVLSGYYPSYLVNRDVKAKVNLKEKE</sequence>
<comment type="similarity">
    <text evidence="1 4">Belongs to the D-isomer specific 2-hydroxyacid dehydrogenase family.</text>
</comment>
<dbReference type="Gene3D" id="3.40.50.720">
    <property type="entry name" value="NAD(P)-binding Rossmann-like Domain"/>
    <property type="match status" value="2"/>
</dbReference>
<evidence type="ECO:0000256" key="1">
    <source>
        <dbReference type="ARBA" id="ARBA00005854"/>
    </source>
</evidence>
<keyword evidence="8" id="KW-1185">Reference proteome</keyword>
<name>A0A372LPU4_9BACI</name>
<comment type="caution">
    <text evidence="7">The sequence shown here is derived from an EMBL/GenBank/DDBJ whole genome shotgun (WGS) entry which is preliminary data.</text>
</comment>
<keyword evidence="3" id="KW-0520">NAD</keyword>
<evidence type="ECO:0000256" key="3">
    <source>
        <dbReference type="ARBA" id="ARBA00023027"/>
    </source>
</evidence>
<dbReference type="CDD" id="cd05299">
    <property type="entry name" value="CtBP_dh"/>
    <property type="match status" value="1"/>
</dbReference>
<evidence type="ECO:0000259" key="6">
    <source>
        <dbReference type="Pfam" id="PF02826"/>
    </source>
</evidence>
<evidence type="ECO:0000259" key="5">
    <source>
        <dbReference type="Pfam" id="PF00389"/>
    </source>
</evidence>
<evidence type="ECO:0000256" key="2">
    <source>
        <dbReference type="ARBA" id="ARBA00023002"/>
    </source>
</evidence>